<dbReference type="GO" id="GO:0016491">
    <property type="term" value="F:oxidoreductase activity"/>
    <property type="evidence" value="ECO:0007669"/>
    <property type="project" value="InterPro"/>
</dbReference>
<dbReference type="InterPro" id="IPR036249">
    <property type="entry name" value="Thioredoxin-like_sf"/>
</dbReference>
<dbReference type="RefSeq" id="WP_079469767.1">
    <property type="nucleotide sequence ID" value="NZ_FUZZ01000001.1"/>
</dbReference>
<dbReference type="InterPro" id="IPR000866">
    <property type="entry name" value="AhpC/TSA"/>
</dbReference>
<evidence type="ECO:0000313" key="2">
    <source>
        <dbReference type="EMBL" id="SKD02670.1"/>
    </source>
</evidence>
<reference evidence="2 3" key="1">
    <citation type="submission" date="2017-02" db="EMBL/GenBank/DDBJ databases">
        <authorList>
            <person name="Peterson S.W."/>
        </authorList>
    </citation>
    <scope>NUCLEOTIDE SEQUENCE [LARGE SCALE GENOMIC DNA]</scope>
    <source>
        <strain evidence="2 3">DSM 18108</strain>
    </source>
</reference>
<dbReference type="STRING" id="393003.SAMN05660461_2604"/>
<evidence type="ECO:0000259" key="1">
    <source>
        <dbReference type="Pfam" id="PF00578"/>
    </source>
</evidence>
<keyword evidence="3" id="KW-1185">Reference proteome</keyword>
<sequence>MSSLYRYADYLPQPTPENFPSPVRNREKINPLKAGSFFPEFFIEEARVINAGPLLNNAHSGASLHSLTLQPLVVVFYSWHWNNYADQLIERLKESHAAITAAGARLLVLSSEDKKQFTSVYPEALPFDVVHDAQYRIARKAGIYRESDPIWGFVSGVNADVPVPAAYLITPSLEISYDFVDLYLQEEFSPEAVVAAIGKKLAISA</sequence>
<dbReference type="Proteomes" id="UP000190166">
    <property type="component" value="Unassembled WGS sequence"/>
</dbReference>
<evidence type="ECO:0000313" key="3">
    <source>
        <dbReference type="Proteomes" id="UP000190166"/>
    </source>
</evidence>
<dbReference type="Gene3D" id="3.40.30.10">
    <property type="entry name" value="Glutaredoxin"/>
    <property type="match status" value="1"/>
</dbReference>
<protein>
    <submittedName>
        <fullName evidence="2">Peroxiredoxin</fullName>
    </submittedName>
</protein>
<gene>
    <name evidence="2" type="ORF">SAMN05660461_2604</name>
</gene>
<dbReference type="Pfam" id="PF00578">
    <property type="entry name" value="AhpC-TSA"/>
    <property type="match status" value="1"/>
</dbReference>
<organism evidence="2 3">
    <name type="scientific">Chitinophaga ginsengisegetis</name>
    <dbReference type="NCBI Taxonomy" id="393003"/>
    <lineage>
        <taxon>Bacteria</taxon>
        <taxon>Pseudomonadati</taxon>
        <taxon>Bacteroidota</taxon>
        <taxon>Chitinophagia</taxon>
        <taxon>Chitinophagales</taxon>
        <taxon>Chitinophagaceae</taxon>
        <taxon>Chitinophaga</taxon>
    </lineage>
</organism>
<accession>A0A1T5NQ27</accession>
<dbReference type="GO" id="GO:0016209">
    <property type="term" value="F:antioxidant activity"/>
    <property type="evidence" value="ECO:0007669"/>
    <property type="project" value="InterPro"/>
</dbReference>
<dbReference type="AlphaFoldDB" id="A0A1T5NQ27"/>
<name>A0A1T5NQ27_9BACT</name>
<proteinExistence type="predicted"/>
<dbReference type="EMBL" id="FUZZ01000001">
    <property type="protein sequence ID" value="SKD02670.1"/>
    <property type="molecule type" value="Genomic_DNA"/>
</dbReference>
<dbReference type="SUPFAM" id="SSF52833">
    <property type="entry name" value="Thioredoxin-like"/>
    <property type="match status" value="1"/>
</dbReference>
<feature type="domain" description="Alkyl hydroperoxide reductase subunit C/ Thiol specific antioxidant" evidence="1">
    <location>
        <begin position="62"/>
        <end position="177"/>
    </location>
</feature>